<evidence type="ECO:0000313" key="1">
    <source>
        <dbReference type="EMBL" id="MPC89269.1"/>
    </source>
</evidence>
<proteinExistence type="predicted"/>
<keyword evidence="2" id="KW-1185">Reference proteome</keyword>
<dbReference type="AlphaFoldDB" id="A0A5B7J3N3"/>
<dbReference type="Proteomes" id="UP000324222">
    <property type="component" value="Unassembled WGS sequence"/>
</dbReference>
<gene>
    <name evidence="1" type="ORF">E2C01_084207</name>
</gene>
<organism evidence="1 2">
    <name type="scientific">Portunus trituberculatus</name>
    <name type="common">Swimming crab</name>
    <name type="synonym">Neptunus trituberculatus</name>
    <dbReference type="NCBI Taxonomy" id="210409"/>
    <lineage>
        <taxon>Eukaryota</taxon>
        <taxon>Metazoa</taxon>
        <taxon>Ecdysozoa</taxon>
        <taxon>Arthropoda</taxon>
        <taxon>Crustacea</taxon>
        <taxon>Multicrustacea</taxon>
        <taxon>Malacostraca</taxon>
        <taxon>Eumalacostraca</taxon>
        <taxon>Eucarida</taxon>
        <taxon>Decapoda</taxon>
        <taxon>Pleocyemata</taxon>
        <taxon>Brachyura</taxon>
        <taxon>Eubrachyura</taxon>
        <taxon>Portunoidea</taxon>
        <taxon>Portunidae</taxon>
        <taxon>Portuninae</taxon>
        <taxon>Portunus</taxon>
    </lineage>
</organism>
<name>A0A5B7J3N3_PORTR</name>
<dbReference type="EMBL" id="VSRR010080459">
    <property type="protein sequence ID" value="MPC89269.1"/>
    <property type="molecule type" value="Genomic_DNA"/>
</dbReference>
<evidence type="ECO:0000313" key="2">
    <source>
        <dbReference type="Proteomes" id="UP000324222"/>
    </source>
</evidence>
<accession>A0A5B7J3N3</accession>
<sequence>MYVRLLHPSMCLLSSNECLLCRRCRGEDARMEKCVRTIYFTVGGKQDSASLHPDARPEDVRGGCFLHPPLLLPAPFFTCPPPPLLYPLLSRHLPFFLF</sequence>
<protein>
    <submittedName>
        <fullName evidence="1">Uncharacterized protein</fullName>
    </submittedName>
</protein>
<comment type="caution">
    <text evidence="1">The sequence shown here is derived from an EMBL/GenBank/DDBJ whole genome shotgun (WGS) entry which is preliminary data.</text>
</comment>
<reference evidence="1 2" key="1">
    <citation type="submission" date="2019-05" db="EMBL/GenBank/DDBJ databases">
        <title>Another draft genome of Portunus trituberculatus and its Hox gene families provides insights of decapod evolution.</title>
        <authorList>
            <person name="Jeong J.-H."/>
            <person name="Song I."/>
            <person name="Kim S."/>
            <person name="Choi T."/>
            <person name="Kim D."/>
            <person name="Ryu S."/>
            <person name="Kim W."/>
        </authorList>
    </citation>
    <scope>NUCLEOTIDE SEQUENCE [LARGE SCALE GENOMIC DNA]</scope>
    <source>
        <tissue evidence="1">Muscle</tissue>
    </source>
</reference>